<sequence>MGRIFLVGYDEIPSRGCMCCALCRTRVAFVKDHIANFTSGDKHFVKVQERHKPLYNVYIYAGLMLKYRTYEISSSCKWKYSSRHLLYQMWNTARGETFPQPATYAIEGSFYIMRDKLIRWNDDQGGGGHNEQGPNNQHGVPNEQDGGVNEQEVGIDEQVPDDQGVANEQNDDQDGGANEQAANEDVDLAEVIDNIDQDGGVHEQDVPDDQGVANEQNDDQDGGANEQAPNEDVDMAEAMDNIDQDGGR</sequence>
<reference evidence="2 3" key="1">
    <citation type="journal article" date="2021" name="BMC Genomics">
        <title>Datura genome reveals duplications of psychoactive alkaloid biosynthetic genes and high mutation rate following tissue culture.</title>
        <authorList>
            <person name="Rajewski A."/>
            <person name="Carter-House D."/>
            <person name="Stajich J."/>
            <person name="Litt A."/>
        </authorList>
    </citation>
    <scope>NUCLEOTIDE SEQUENCE [LARGE SCALE GENOMIC DNA]</scope>
    <source>
        <strain evidence="2">AR-01</strain>
    </source>
</reference>
<dbReference type="Proteomes" id="UP000823775">
    <property type="component" value="Unassembled WGS sequence"/>
</dbReference>
<feature type="compositionally biased region" description="Acidic residues" evidence="1">
    <location>
        <begin position="182"/>
        <end position="196"/>
    </location>
</feature>
<keyword evidence="3" id="KW-1185">Reference proteome</keyword>
<evidence type="ECO:0008006" key="4">
    <source>
        <dbReference type="Google" id="ProtNLM"/>
    </source>
</evidence>
<evidence type="ECO:0000313" key="2">
    <source>
        <dbReference type="EMBL" id="MCD7457786.1"/>
    </source>
</evidence>
<feature type="region of interest" description="Disordered" evidence="1">
    <location>
        <begin position="122"/>
        <end position="148"/>
    </location>
</feature>
<evidence type="ECO:0000313" key="3">
    <source>
        <dbReference type="Proteomes" id="UP000823775"/>
    </source>
</evidence>
<accession>A0ABS8SFW6</accession>
<feature type="compositionally biased region" description="Acidic residues" evidence="1">
    <location>
        <begin position="229"/>
        <end position="248"/>
    </location>
</feature>
<proteinExistence type="predicted"/>
<evidence type="ECO:0000256" key="1">
    <source>
        <dbReference type="SAM" id="MobiDB-lite"/>
    </source>
</evidence>
<feature type="region of interest" description="Disordered" evidence="1">
    <location>
        <begin position="162"/>
        <end position="248"/>
    </location>
</feature>
<gene>
    <name evidence="2" type="ORF">HAX54_036176</name>
</gene>
<protein>
    <recommendedName>
        <fullName evidence="4">Yippee domain-containing protein</fullName>
    </recommendedName>
</protein>
<name>A0ABS8SFW6_DATST</name>
<comment type="caution">
    <text evidence="2">The sequence shown here is derived from an EMBL/GenBank/DDBJ whole genome shotgun (WGS) entry which is preliminary data.</text>
</comment>
<dbReference type="EMBL" id="JACEIK010000478">
    <property type="protein sequence ID" value="MCD7457786.1"/>
    <property type="molecule type" value="Genomic_DNA"/>
</dbReference>
<organism evidence="2 3">
    <name type="scientific">Datura stramonium</name>
    <name type="common">Jimsonweed</name>
    <name type="synonym">Common thornapple</name>
    <dbReference type="NCBI Taxonomy" id="4076"/>
    <lineage>
        <taxon>Eukaryota</taxon>
        <taxon>Viridiplantae</taxon>
        <taxon>Streptophyta</taxon>
        <taxon>Embryophyta</taxon>
        <taxon>Tracheophyta</taxon>
        <taxon>Spermatophyta</taxon>
        <taxon>Magnoliopsida</taxon>
        <taxon>eudicotyledons</taxon>
        <taxon>Gunneridae</taxon>
        <taxon>Pentapetalae</taxon>
        <taxon>asterids</taxon>
        <taxon>lamiids</taxon>
        <taxon>Solanales</taxon>
        <taxon>Solanaceae</taxon>
        <taxon>Solanoideae</taxon>
        <taxon>Datureae</taxon>
        <taxon>Datura</taxon>
    </lineage>
</organism>